<accession>A0A8J2YTC1</accession>
<dbReference type="InterPro" id="IPR021395">
    <property type="entry name" value="DUF3035"/>
</dbReference>
<comment type="caution">
    <text evidence="2">The sequence shown here is derived from an EMBL/GenBank/DDBJ whole genome shotgun (WGS) entry which is preliminary data.</text>
</comment>
<evidence type="ECO:0008006" key="4">
    <source>
        <dbReference type="Google" id="ProtNLM"/>
    </source>
</evidence>
<feature type="region of interest" description="Disordered" evidence="1">
    <location>
        <begin position="45"/>
        <end position="71"/>
    </location>
</feature>
<reference evidence="2" key="2">
    <citation type="submission" date="2020-09" db="EMBL/GenBank/DDBJ databases">
        <authorList>
            <person name="Sun Q."/>
            <person name="Zhou Y."/>
        </authorList>
    </citation>
    <scope>NUCLEOTIDE SEQUENCE</scope>
    <source>
        <strain evidence="2">CGMCC 1.15725</strain>
    </source>
</reference>
<organism evidence="2 3">
    <name type="scientific">Aliidongia dinghuensis</name>
    <dbReference type="NCBI Taxonomy" id="1867774"/>
    <lineage>
        <taxon>Bacteria</taxon>
        <taxon>Pseudomonadati</taxon>
        <taxon>Pseudomonadota</taxon>
        <taxon>Alphaproteobacteria</taxon>
        <taxon>Rhodospirillales</taxon>
        <taxon>Dongiaceae</taxon>
        <taxon>Aliidongia</taxon>
    </lineage>
</organism>
<dbReference type="RefSeq" id="WP_189045608.1">
    <property type="nucleotide sequence ID" value="NZ_BMJQ01000005.1"/>
</dbReference>
<dbReference type="PROSITE" id="PS51257">
    <property type="entry name" value="PROKAR_LIPOPROTEIN"/>
    <property type="match status" value="1"/>
</dbReference>
<reference evidence="2" key="1">
    <citation type="journal article" date="2014" name="Int. J. Syst. Evol. Microbiol.">
        <title>Complete genome sequence of Corynebacterium casei LMG S-19264T (=DSM 44701T), isolated from a smear-ripened cheese.</title>
        <authorList>
            <consortium name="US DOE Joint Genome Institute (JGI-PGF)"/>
            <person name="Walter F."/>
            <person name="Albersmeier A."/>
            <person name="Kalinowski J."/>
            <person name="Ruckert C."/>
        </authorList>
    </citation>
    <scope>NUCLEOTIDE SEQUENCE</scope>
    <source>
        <strain evidence="2">CGMCC 1.15725</strain>
    </source>
</reference>
<proteinExistence type="predicted"/>
<keyword evidence="3" id="KW-1185">Reference proteome</keyword>
<evidence type="ECO:0000313" key="2">
    <source>
        <dbReference type="EMBL" id="GGF15972.1"/>
    </source>
</evidence>
<dbReference type="Pfam" id="PF11233">
    <property type="entry name" value="DUF3035"/>
    <property type="match status" value="1"/>
</dbReference>
<gene>
    <name evidence="2" type="ORF">GCM10011611_22170</name>
</gene>
<protein>
    <recommendedName>
        <fullName evidence="4">DUF3035 domain-containing protein</fullName>
    </recommendedName>
</protein>
<evidence type="ECO:0000313" key="3">
    <source>
        <dbReference type="Proteomes" id="UP000646365"/>
    </source>
</evidence>
<name>A0A8J2YTC1_9PROT</name>
<dbReference type="Proteomes" id="UP000646365">
    <property type="component" value="Unassembled WGS sequence"/>
</dbReference>
<dbReference type="AlphaFoldDB" id="A0A8J2YTC1"/>
<dbReference type="EMBL" id="BMJQ01000005">
    <property type="protein sequence ID" value="GGF15972.1"/>
    <property type="molecule type" value="Genomic_DNA"/>
</dbReference>
<evidence type="ECO:0000256" key="1">
    <source>
        <dbReference type="SAM" id="MobiDB-lite"/>
    </source>
</evidence>
<sequence length="198" mass="20728">MKRTAYLGTTLALLVIGLSGCSDTRKALGIDKAPPDEFAVVAGSPLTMPPDFNLRPPRSPSDKPPSETAAQAGRQTVFRLADTKPSTASLAVAATTGANGVPLSAGEQALVAKAGAGSVDPSIRQQVDKETAQLNADNGPGFVDSLLFWRDPTPPGEAVDAQRESQRLRENAALGKPASVGDTPQIERKQRAWLEGLF</sequence>